<gene>
    <name evidence="10" type="ORF">EHS24_003916</name>
</gene>
<dbReference type="SUPFAM" id="SSF49562">
    <property type="entry name" value="C2 domain (Calcium/lipid-binding domain, CaLB)"/>
    <property type="match status" value="1"/>
</dbReference>
<evidence type="ECO:0000256" key="7">
    <source>
        <dbReference type="RuleBase" id="RU361133"/>
    </source>
</evidence>
<evidence type="ECO:0000256" key="2">
    <source>
        <dbReference type="ARBA" id="ARBA00022801"/>
    </source>
</evidence>
<evidence type="ECO:0000256" key="8">
    <source>
        <dbReference type="SAM" id="MobiDB-lite"/>
    </source>
</evidence>
<dbReference type="SUPFAM" id="SSF51695">
    <property type="entry name" value="PLC-like phosphodiesterases"/>
    <property type="match status" value="1"/>
</dbReference>
<organism evidence="10 11">
    <name type="scientific">Apiotrichum porosum</name>
    <dbReference type="NCBI Taxonomy" id="105984"/>
    <lineage>
        <taxon>Eukaryota</taxon>
        <taxon>Fungi</taxon>
        <taxon>Dikarya</taxon>
        <taxon>Basidiomycota</taxon>
        <taxon>Agaricomycotina</taxon>
        <taxon>Tremellomycetes</taxon>
        <taxon>Trichosporonales</taxon>
        <taxon>Trichosporonaceae</taxon>
        <taxon>Apiotrichum</taxon>
    </lineage>
</organism>
<comment type="caution">
    <text evidence="10">The sequence shown here is derived from an EMBL/GenBank/DDBJ whole genome shotgun (WGS) entry which is preliminary data.</text>
</comment>
<evidence type="ECO:0000256" key="4">
    <source>
        <dbReference type="ARBA" id="ARBA00023098"/>
    </source>
</evidence>
<reference evidence="10 11" key="1">
    <citation type="submission" date="2018-11" db="EMBL/GenBank/DDBJ databases">
        <title>Genome sequence of Apiotrichum porosum DSM 27194.</title>
        <authorList>
            <person name="Aliyu H."/>
            <person name="Gorte O."/>
            <person name="Ochsenreither K."/>
        </authorList>
    </citation>
    <scope>NUCLEOTIDE SEQUENCE [LARGE SCALE GENOMIC DNA]</scope>
    <source>
        <strain evidence="10 11">DSM 27194</strain>
    </source>
</reference>
<feature type="domain" description="PI-PLC Y-box" evidence="9">
    <location>
        <begin position="340"/>
        <end position="428"/>
    </location>
</feature>
<dbReference type="Gene3D" id="2.60.40.150">
    <property type="entry name" value="C2 domain"/>
    <property type="match status" value="1"/>
</dbReference>
<comment type="function">
    <text evidence="6">The production of the second messenger molecules diacylglycerol (DAG) and inositol 1,4,5-trisphosphate (IP3) is mediated by activated phosphatidylinositol-specific phospholipase C enzymes.</text>
</comment>
<dbReference type="InterPro" id="IPR000909">
    <property type="entry name" value="PLipase_C_PInositol-sp_X_dom"/>
</dbReference>
<dbReference type="SMART" id="SM00149">
    <property type="entry name" value="PLCYc"/>
    <property type="match status" value="1"/>
</dbReference>
<sequence>MVDLASRLASLSPFGRKQQLDTDDSGELVDSGSIAGGGHAGRHTELQDSLRVSEALRRFLAHEKVIRDDKPDSPTLSPTLHALLQRPHIQVPPELTDRSHPLSAYFFSSSHNTYLKAHQLFGASEVSAYGSTLAAGARCVEIDAWDDEANADEPKVTHGYTLVSHISFRAVCEAIRDVVDKEAQSAASTQSGAAAPIFISLENHCNPHGQKRLVNIMQEVWGDRLLSSDVRRKGHEEQEGGAKVRLDELGSKIVVIAEYYFPGETVPDDDDDDDDEGSDGDSGEQEDTKKARAEYAKKKKATTTTVIIPELADIGVCAQSCKPPNNSWFESELVDGPHDHLINVSESALSTLLSPHKDMIAAHNANWLMRVYPKGTRISSKNLDPVPFWGIGAQICALNWQSFGPSMQLNEALFSGTDGFVLKPSYLRGGEKLPSKRKRLRLRIAGATDVPVPKGRESDDIKPYVSCVLIHPDDLSGKPPKCKTDHYKQAHIPFLRPGHKSPVTDPLWDETLEWVYADDELVFLRMLLKSDDKFAANPTLATAAVRLHYAVKGWNFIRLIDPRGHETTCTLLVKVDIDDA</sequence>
<keyword evidence="2 7" id="KW-0378">Hydrolase</keyword>
<evidence type="ECO:0000256" key="3">
    <source>
        <dbReference type="ARBA" id="ARBA00022963"/>
    </source>
</evidence>
<dbReference type="SMART" id="SM00148">
    <property type="entry name" value="PLCXc"/>
    <property type="match status" value="1"/>
</dbReference>
<dbReference type="Gene3D" id="3.20.20.190">
    <property type="entry name" value="Phosphatidylinositol (PI) phosphodiesterase"/>
    <property type="match status" value="1"/>
</dbReference>
<dbReference type="EC" id="3.1.4.11" evidence="7"/>
<protein>
    <recommendedName>
        <fullName evidence="7">Phosphoinositide phospholipase C</fullName>
        <ecNumber evidence="7">3.1.4.11</ecNumber>
    </recommendedName>
</protein>
<dbReference type="OrthoDB" id="269822at2759"/>
<dbReference type="AlphaFoldDB" id="A0A427XE16"/>
<evidence type="ECO:0000256" key="6">
    <source>
        <dbReference type="ARBA" id="ARBA00059664"/>
    </source>
</evidence>
<keyword evidence="4 7" id="KW-0443">Lipid metabolism</keyword>
<proteinExistence type="predicted"/>
<dbReference type="RefSeq" id="XP_028472124.1">
    <property type="nucleotide sequence ID" value="XM_028619551.1"/>
</dbReference>
<dbReference type="GO" id="GO:0048015">
    <property type="term" value="P:phosphatidylinositol-mediated signaling"/>
    <property type="evidence" value="ECO:0007669"/>
    <property type="project" value="TreeGrafter"/>
</dbReference>
<dbReference type="Pfam" id="PF00388">
    <property type="entry name" value="PI-PLC-X"/>
    <property type="match status" value="1"/>
</dbReference>
<dbReference type="EMBL" id="RSCE01000019">
    <property type="protein sequence ID" value="RSH76977.1"/>
    <property type="molecule type" value="Genomic_DNA"/>
</dbReference>
<dbReference type="GeneID" id="39588459"/>
<dbReference type="PANTHER" id="PTHR10336">
    <property type="entry name" value="PHOSPHOINOSITIDE-SPECIFIC PHOSPHOLIPASE C FAMILY PROTEIN"/>
    <property type="match status" value="1"/>
</dbReference>
<dbReference type="Proteomes" id="UP000279236">
    <property type="component" value="Unassembled WGS sequence"/>
</dbReference>
<dbReference type="InterPro" id="IPR017946">
    <property type="entry name" value="PLC-like_Pdiesterase_TIM-brl"/>
</dbReference>
<dbReference type="InterPro" id="IPR001192">
    <property type="entry name" value="PI-PLC_fam"/>
</dbReference>
<evidence type="ECO:0000259" key="9">
    <source>
        <dbReference type="PROSITE" id="PS50008"/>
    </source>
</evidence>
<evidence type="ECO:0000256" key="1">
    <source>
        <dbReference type="ARBA" id="ARBA00001195"/>
    </source>
</evidence>
<accession>A0A427XE16</accession>
<feature type="region of interest" description="Disordered" evidence="8">
    <location>
        <begin position="16"/>
        <end position="46"/>
    </location>
</feature>
<dbReference type="PANTHER" id="PTHR10336:SF169">
    <property type="entry name" value="PHOSPHOINOSITIDE PHOSPHOLIPASE C"/>
    <property type="match status" value="1"/>
</dbReference>
<evidence type="ECO:0000313" key="10">
    <source>
        <dbReference type="EMBL" id="RSH76977.1"/>
    </source>
</evidence>
<feature type="compositionally biased region" description="Acidic residues" evidence="8">
    <location>
        <begin position="266"/>
        <end position="285"/>
    </location>
</feature>
<feature type="compositionally biased region" description="Basic and acidic residues" evidence="8">
    <location>
        <begin position="286"/>
        <end position="296"/>
    </location>
</feature>
<feature type="region of interest" description="Disordered" evidence="8">
    <location>
        <begin position="263"/>
        <end position="296"/>
    </location>
</feature>
<dbReference type="PRINTS" id="PR00390">
    <property type="entry name" value="PHPHLIPASEC"/>
</dbReference>
<name>A0A427XE16_9TREE</name>
<dbReference type="InterPro" id="IPR001711">
    <property type="entry name" value="PLipase_C_Pinositol-sp_Y"/>
</dbReference>
<keyword evidence="3 7" id="KW-0442">Lipid degradation</keyword>
<dbReference type="FunFam" id="3.20.20.190:FF:000039">
    <property type="entry name" value="Phosphoinositide phospholipase C"/>
    <property type="match status" value="1"/>
</dbReference>
<evidence type="ECO:0000313" key="11">
    <source>
        <dbReference type="Proteomes" id="UP000279236"/>
    </source>
</evidence>
<keyword evidence="5" id="KW-0807">Transducer</keyword>
<dbReference type="STRING" id="105984.A0A427XE16"/>
<dbReference type="Pfam" id="PF00387">
    <property type="entry name" value="PI-PLC-Y"/>
    <property type="match status" value="1"/>
</dbReference>
<dbReference type="GO" id="GO:0016042">
    <property type="term" value="P:lipid catabolic process"/>
    <property type="evidence" value="ECO:0007669"/>
    <property type="project" value="UniProtKB-KW"/>
</dbReference>
<comment type="catalytic activity">
    <reaction evidence="1 7">
        <text>a 1,2-diacyl-sn-glycero-3-phospho-(1D-myo-inositol-4,5-bisphosphate) + H2O = 1D-myo-inositol 1,4,5-trisphosphate + a 1,2-diacyl-sn-glycerol + H(+)</text>
        <dbReference type="Rhea" id="RHEA:33179"/>
        <dbReference type="ChEBI" id="CHEBI:15377"/>
        <dbReference type="ChEBI" id="CHEBI:15378"/>
        <dbReference type="ChEBI" id="CHEBI:17815"/>
        <dbReference type="ChEBI" id="CHEBI:58456"/>
        <dbReference type="ChEBI" id="CHEBI:203600"/>
        <dbReference type="EC" id="3.1.4.11"/>
    </reaction>
</comment>
<keyword evidence="11" id="KW-1185">Reference proteome</keyword>
<dbReference type="PROSITE" id="PS50008">
    <property type="entry name" value="PIPLC_Y_DOMAIN"/>
    <property type="match status" value="1"/>
</dbReference>
<dbReference type="GO" id="GO:0004435">
    <property type="term" value="F:phosphatidylinositol-4,5-bisphosphate phospholipase C activity"/>
    <property type="evidence" value="ECO:0007669"/>
    <property type="project" value="UniProtKB-EC"/>
</dbReference>
<dbReference type="PROSITE" id="PS50007">
    <property type="entry name" value="PIPLC_X_DOMAIN"/>
    <property type="match status" value="1"/>
</dbReference>
<evidence type="ECO:0000256" key="5">
    <source>
        <dbReference type="ARBA" id="ARBA00023224"/>
    </source>
</evidence>
<dbReference type="GO" id="GO:0051209">
    <property type="term" value="P:release of sequestered calcium ion into cytosol"/>
    <property type="evidence" value="ECO:0007669"/>
    <property type="project" value="TreeGrafter"/>
</dbReference>
<dbReference type="InterPro" id="IPR035892">
    <property type="entry name" value="C2_domain_sf"/>
</dbReference>